<organism evidence="2 3">
    <name type="scientific">Alkalicoccus saliphilus</name>
    <dbReference type="NCBI Taxonomy" id="200989"/>
    <lineage>
        <taxon>Bacteria</taxon>
        <taxon>Bacillati</taxon>
        <taxon>Bacillota</taxon>
        <taxon>Bacilli</taxon>
        <taxon>Bacillales</taxon>
        <taxon>Bacillaceae</taxon>
        <taxon>Alkalicoccus</taxon>
    </lineage>
</organism>
<reference evidence="2 3" key="1">
    <citation type="submission" date="2018-03" db="EMBL/GenBank/DDBJ databases">
        <title>Alkalicoccus saliphilus sp. nov., isolated from a mineral pool.</title>
        <authorList>
            <person name="Zhao B."/>
        </authorList>
    </citation>
    <scope>NUCLEOTIDE SEQUENCE [LARGE SCALE GENOMIC DNA]</scope>
    <source>
        <strain evidence="2 3">6AG</strain>
    </source>
</reference>
<name>A0A2T4U416_9BACI</name>
<evidence type="ECO:0000256" key="1">
    <source>
        <dbReference type="SAM" id="Phobius"/>
    </source>
</evidence>
<dbReference type="EMBL" id="PZJJ01000023">
    <property type="protein sequence ID" value="PTL38138.1"/>
    <property type="molecule type" value="Genomic_DNA"/>
</dbReference>
<evidence type="ECO:0000313" key="2">
    <source>
        <dbReference type="EMBL" id="PTL38138.1"/>
    </source>
</evidence>
<keyword evidence="1" id="KW-1133">Transmembrane helix</keyword>
<dbReference type="AlphaFoldDB" id="A0A2T4U416"/>
<keyword evidence="3" id="KW-1185">Reference proteome</keyword>
<keyword evidence="1" id="KW-0472">Membrane</keyword>
<dbReference type="Proteomes" id="UP000240509">
    <property type="component" value="Unassembled WGS sequence"/>
</dbReference>
<sequence length="65" mass="8079">MSTELLLFIFLIFIKRAESRKTMFYSYKTHIIPFKFTFFTFIYNNDYYCINLWIFVTFMVFLGIE</sequence>
<feature type="transmembrane region" description="Helical" evidence="1">
    <location>
        <begin position="43"/>
        <end position="64"/>
    </location>
</feature>
<proteinExistence type="predicted"/>
<comment type="caution">
    <text evidence="2">The sequence shown here is derived from an EMBL/GenBank/DDBJ whole genome shotgun (WGS) entry which is preliminary data.</text>
</comment>
<evidence type="ECO:0000313" key="3">
    <source>
        <dbReference type="Proteomes" id="UP000240509"/>
    </source>
</evidence>
<keyword evidence="1" id="KW-0812">Transmembrane</keyword>
<gene>
    <name evidence="2" type="ORF">C6Y45_12660</name>
</gene>
<protein>
    <submittedName>
        <fullName evidence="2">Uncharacterized protein</fullName>
    </submittedName>
</protein>
<accession>A0A2T4U416</accession>